<dbReference type="InterPro" id="IPR040350">
    <property type="entry name" value="TMEM272"/>
</dbReference>
<dbReference type="PANTHER" id="PTHR33444:SF2">
    <property type="entry name" value="MARVEL DOMAIN-CONTAINING PROTEIN"/>
    <property type="match status" value="1"/>
</dbReference>
<evidence type="ECO:0000313" key="3">
    <source>
        <dbReference type="RefSeq" id="XP_055867738.1"/>
    </source>
</evidence>
<evidence type="ECO:0000313" key="2">
    <source>
        <dbReference type="Proteomes" id="UP001165740"/>
    </source>
</evidence>
<name>A0A9W2YYB5_BIOGL</name>
<proteinExistence type="predicted"/>
<dbReference type="OrthoDB" id="6068847at2759"/>
<organism evidence="2 3">
    <name type="scientific">Biomphalaria glabrata</name>
    <name type="common">Bloodfluke planorb</name>
    <name type="synonym">Freshwater snail</name>
    <dbReference type="NCBI Taxonomy" id="6526"/>
    <lineage>
        <taxon>Eukaryota</taxon>
        <taxon>Metazoa</taxon>
        <taxon>Spiralia</taxon>
        <taxon>Lophotrochozoa</taxon>
        <taxon>Mollusca</taxon>
        <taxon>Gastropoda</taxon>
        <taxon>Heterobranchia</taxon>
        <taxon>Euthyneura</taxon>
        <taxon>Panpulmonata</taxon>
        <taxon>Hygrophila</taxon>
        <taxon>Lymnaeoidea</taxon>
        <taxon>Planorbidae</taxon>
        <taxon>Biomphalaria</taxon>
    </lineage>
</organism>
<feature type="transmembrane region" description="Helical" evidence="1">
    <location>
        <begin position="103"/>
        <end position="121"/>
    </location>
</feature>
<keyword evidence="2" id="KW-1185">Reference proteome</keyword>
<keyword evidence="1" id="KW-1133">Transmembrane helix</keyword>
<feature type="transmembrane region" description="Helical" evidence="1">
    <location>
        <begin position="63"/>
        <end position="83"/>
    </location>
</feature>
<sequence>MFESSMNVSNNAAVHDVESLNKSLKEASAGRDPSQSLRRKSLVMMISDARRQSSGPVSFVRKLFTLIISDSCFVTCALVGAILPLTKLLVGCFFLKECRDEPAVPIYLIVGGFLGSLRDLWFVSMKWMYSDYDYEIREKRTFAITWALLSVEFVVFLTGCGLVYVTLPLYSLQDINICSPSLYKIAYWLVTITLIMLTLEACVVILLAVVASYLDSDIKSLVMAEALTPHYQNNVDFLIDEQQHA</sequence>
<reference evidence="3" key="1">
    <citation type="submission" date="2025-08" db="UniProtKB">
        <authorList>
            <consortium name="RefSeq"/>
        </authorList>
    </citation>
    <scope>IDENTIFICATION</scope>
</reference>
<accession>A0A9W2YYB5</accession>
<protein>
    <submittedName>
        <fullName evidence="3">Uncharacterized protein LOC106055741</fullName>
    </submittedName>
</protein>
<feature type="transmembrane region" description="Helical" evidence="1">
    <location>
        <begin position="142"/>
        <end position="165"/>
    </location>
</feature>
<keyword evidence="1" id="KW-0812">Transmembrane</keyword>
<feature type="transmembrane region" description="Helical" evidence="1">
    <location>
        <begin position="185"/>
        <end position="214"/>
    </location>
</feature>
<gene>
    <name evidence="3" type="primary">LOC106055741</name>
</gene>
<evidence type="ECO:0000256" key="1">
    <source>
        <dbReference type="SAM" id="Phobius"/>
    </source>
</evidence>
<dbReference type="GeneID" id="106055741"/>
<dbReference type="AlphaFoldDB" id="A0A9W2YYB5"/>
<dbReference type="Proteomes" id="UP001165740">
    <property type="component" value="Chromosome 15"/>
</dbReference>
<dbReference type="PANTHER" id="PTHR33444">
    <property type="entry name" value="SI:DKEY-19B23.12-RELATED"/>
    <property type="match status" value="1"/>
</dbReference>
<keyword evidence="1" id="KW-0472">Membrane</keyword>
<dbReference type="RefSeq" id="XP_055867738.1">
    <property type="nucleotide sequence ID" value="XM_056011763.1"/>
</dbReference>